<dbReference type="InterPro" id="IPR017871">
    <property type="entry name" value="ABC_transporter-like_CS"/>
</dbReference>
<dbReference type="InterPro" id="IPR050086">
    <property type="entry name" value="MetN_ABC_transporter-like"/>
</dbReference>
<dbReference type="Proteomes" id="UP000003527">
    <property type="component" value="Unassembled WGS sequence"/>
</dbReference>
<protein>
    <recommendedName>
        <fullName evidence="9">ABC transporter domain-containing protein</fullName>
    </recommendedName>
</protein>
<dbReference type="PANTHER" id="PTHR43166:SF30">
    <property type="entry name" value="METHIONINE IMPORT ATP-BINDING PROTEIN METN"/>
    <property type="match status" value="1"/>
</dbReference>
<keyword evidence="7" id="KW-0029">Amino-acid transport</keyword>
<dbReference type="GO" id="GO:0006865">
    <property type="term" value="P:amino acid transport"/>
    <property type="evidence" value="ECO:0007669"/>
    <property type="project" value="UniProtKB-KW"/>
</dbReference>
<dbReference type="SUPFAM" id="SSF55021">
    <property type="entry name" value="ACT-like"/>
    <property type="match status" value="1"/>
</dbReference>
<dbReference type="InterPro" id="IPR003439">
    <property type="entry name" value="ABC_transporter-like_ATP-bd"/>
</dbReference>
<keyword evidence="11" id="KW-1185">Reference proteome</keyword>
<dbReference type="InterPro" id="IPR045865">
    <property type="entry name" value="ACT-like_dom_sf"/>
</dbReference>
<dbReference type="RefSeq" id="WP_009536868.1">
    <property type="nucleotide sequence ID" value="NZ_JH414505.1"/>
</dbReference>
<reference evidence="10 11" key="1">
    <citation type="submission" date="2011-08" db="EMBL/GenBank/DDBJ databases">
        <title>The Genome Sequence of Oribacterium sp. ACB7.</title>
        <authorList>
            <consortium name="The Broad Institute Genome Sequencing Platform"/>
            <person name="Earl A."/>
            <person name="Ward D."/>
            <person name="Feldgarden M."/>
            <person name="Gevers D."/>
            <person name="Sizova M."/>
            <person name="Hazen A."/>
            <person name="Epstein S."/>
            <person name="Young S.K."/>
            <person name="Zeng Q."/>
            <person name="Gargeya S."/>
            <person name="Fitzgerald M."/>
            <person name="Haas B."/>
            <person name="Abouelleil A."/>
            <person name="Alvarado L."/>
            <person name="Arachchi H.M."/>
            <person name="Berlin A."/>
            <person name="Brown A."/>
            <person name="Chapman S.B."/>
            <person name="Chen Z."/>
            <person name="Dunbar C."/>
            <person name="Freedman E."/>
            <person name="Gearin G."/>
            <person name="Gellesch M."/>
            <person name="Goldberg J."/>
            <person name="Griggs A."/>
            <person name="Gujja S."/>
            <person name="Heiman D."/>
            <person name="Howarth C."/>
            <person name="Larson L."/>
            <person name="Lui A."/>
            <person name="MacDonald P.J.P."/>
            <person name="Montmayeur A."/>
            <person name="Murphy C."/>
            <person name="Neiman D."/>
            <person name="Pearson M."/>
            <person name="Priest M."/>
            <person name="Roberts A."/>
            <person name="Saif S."/>
            <person name="Shea T."/>
            <person name="Shenoy N."/>
            <person name="Sisk P."/>
            <person name="Stolte C."/>
            <person name="Sykes S."/>
            <person name="Wortman J."/>
            <person name="Nusbaum C."/>
            <person name="Birren B."/>
        </authorList>
    </citation>
    <scope>NUCLEOTIDE SEQUENCE [LARGE SCALE GENOMIC DNA]</scope>
    <source>
        <strain evidence="10 11">ACB7</strain>
    </source>
</reference>
<evidence type="ECO:0000256" key="3">
    <source>
        <dbReference type="ARBA" id="ARBA00022475"/>
    </source>
</evidence>
<proteinExistence type="inferred from homology"/>
<dbReference type="CDD" id="cd03258">
    <property type="entry name" value="ABC_MetN_methionine_transporter"/>
    <property type="match status" value="1"/>
</dbReference>
<gene>
    <name evidence="10" type="ORF">HMPREF9624_01057</name>
</gene>
<accession>G9WVX3</accession>
<dbReference type="PANTHER" id="PTHR43166">
    <property type="entry name" value="AMINO ACID IMPORT ATP-BINDING PROTEIN"/>
    <property type="match status" value="1"/>
</dbReference>
<dbReference type="GO" id="GO:0005886">
    <property type="term" value="C:plasma membrane"/>
    <property type="evidence" value="ECO:0007669"/>
    <property type="project" value="UniProtKB-ARBA"/>
</dbReference>
<dbReference type="InterPro" id="IPR018449">
    <property type="entry name" value="NIL_domain"/>
</dbReference>
<keyword evidence="3" id="KW-1003">Cell membrane</keyword>
<dbReference type="SMART" id="SM00382">
    <property type="entry name" value="AAA"/>
    <property type="match status" value="1"/>
</dbReference>
<name>G9WVX3_9FIRM</name>
<comment type="caution">
    <text evidence="10">The sequence shown here is derived from an EMBL/GenBank/DDBJ whole genome shotgun (WGS) entry which is preliminary data.</text>
</comment>
<keyword evidence="4" id="KW-0547">Nucleotide-binding</keyword>
<evidence type="ECO:0000256" key="2">
    <source>
        <dbReference type="ARBA" id="ARBA00022448"/>
    </source>
</evidence>
<sequence>MEENIISIRGLGKVFRTASGDFTALEDIHLDIKKGQIHGIIGLSGAGKSTLVRCINFLERPSSGQILFKGKSLSTMKEKEILAMRQNMGMIFQQFNLLEQRNLLENVCFPLEIAEKGSIFQKILQGGARKKKRIARAEELLKLVGLEGREKSYPSQLSGGQKQRVAIARALATNPEVLLCDEATSALDPKTTEQILELLKQINEEMGVTIIIITHQMSVIESICDEVAIIDHSKIAEHGPVKEIFRSPKTEIGKRLILGEGEREAFFGSGKRFRIVFDGKNAHDPILSELILALHTPVNILFANTKEVDGMAVGQMVIELPENLEDILHVTEFMKERGIPFEEVHG</sequence>
<dbReference type="InterPro" id="IPR027417">
    <property type="entry name" value="P-loop_NTPase"/>
</dbReference>
<dbReference type="EMBL" id="AFZD01000018">
    <property type="protein sequence ID" value="EHL10910.1"/>
    <property type="molecule type" value="Genomic_DNA"/>
</dbReference>
<keyword evidence="6" id="KW-1278">Translocase</keyword>
<dbReference type="GO" id="GO:0016887">
    <property type="term" value="F:ATP hydrolysis activity"/>
    <property type="evidence" value="ECO:0007669"/>
    <property type="project" value="InterPro"/>
</dbReference>
<dbReference type="PROSITE" id="PS50893">
    <property type="entry name" value="ABC_TRANSPORTER_2"/>
    <property type="match status" value="1"/>
</dbReference>
<evidence type="ECO:0000256" key="4">
    <source>
        <dbReference type="ARBA" id="ARBA00022741"/>
    </source>
</evidence>
<feature type="domain" description="ABC transporter" evidence="9">
    <location>
        <begin position="6"/>
        <end position="257"/>
    </location>
</feature>
<dbReference type="PROSITE" id="PS00211">
    <property type="entry name" value="ABC_TRANSPORTER_1"/>
    <property type="match status" value="1"/>
</dbReference>
<evidence type="ECO:0000256" key="7">
    <source>
        <dbReference type="ARBA" id="ARBA00022970"/>
    </source>
</evidence>
<dbReference type="AlphaFoldDB" id="G9WVX3"/>
<evidence type="ECO:0000313" key="10">
    <source>
        <dbReference type="EMBL" id="EHL10910.1"/>
    </source>
</evidence>
<dbReference type="InterPro" id="IPR003593">
    <property type="entry name" value="AAA+_ATPase"/>
</dbReference>
<keyword evidence="8" id="KW-0472">Membrane</keyword>
<organism evidence="10 11">
    <name type="scientific">Oribacterium asaccharolyticum ACB7</name>
    <dbReference type="NCBI Taxonomy" id="796944"/>
    <lineage>
        <taxon>Bacteria</taxon>
        <taxon>Bacillati</taxon>
        <taxon>Bacillota</taxon>
        <taxon>Clostridia</taxon>
        <taxon>Lachnospirales</taxon>
        <taxon>Lachnospiraceae</taxon>
        <taxon>Oribacterium</taxon>
    </lineage>
</organism>
<dbReference type="GO" id="GO:0005524">
    <property type="term" value="F:ATP binding"/>
    <property type="evidence" value="ECO:0007669"/>
    <property type="project" value="UniProtKB-KW"/>
</dbReference>
<keyword evidence="5" id="KW-0067">ATP-binding</keyword>
<dbReference type="Pfam" id="PF09383">
    <property type="entry name" value="NIL"/>
    <property type="match status" value="1"/>
</dbReference>
<evidence type="ECO:0000256" key="8">
    <source>
        <dbReference type="ARBA" id="ARBA00023136"/>
    </source>
</evidence>
<dbReference type="SMART" id="SM00930">
    <property type="entry name" value="NIL"/>
    <property type="match status" value="1"/>
</dbReference>
<evidence type="ECO:0000256" key="6">
    <source>
        <dbReference type="ARBA" id="ARBA00022967"/>
    </source>
</evidence>
<keyword evidence="2" id="KW-0813">Transport</keyword>
<dbReference type="InterPro" id="IPR041701">
    <property type="entry name" value="MetN_ABC"/>
</dbReference>
<evidence type="ECO:0000259" key="9">
    <source>
        <dbReference type="PROSITE" id="PS50893"/>
    </source>
</evidence>
<dbReference type="HOGENOM" id="CLU_000604_1_3_9"/>
<evidence type="ECO:0000256" key="1">
    <source>
        <dbReference type="ARBA" id="ARBA00005417"/>
    </source>
</evidence>
<dbReference type="FunFam" id="3.40.50.300:FF:000056">
    <property type="entry name" value="Cell division ATP-binding protein FtsE"/>
    <property type="match status" value="1"/>
</dbReference>
<dbReference type="Gene3D" id="3.40.50.300">
    <property type="entry name" value="P-loop containing nucleotide triphosphate hydrolases"/>
    <property type="match status" value="1"/>
</dbReference>
<dbReference type="Gene3D" id="3.30.70.260">
    <property type="match status" value="1"/>
</dbReference>
<evidence type="ECO:0000313" key="11">
    <source>
        <dbReference type="Proteomes" id="UP000003527"/>
    </source>
</evidence>
<evidence type="ECO:0000256" key="5">
    <source>
        <dbReference type="ARBA" id="ARBA00022840"/>
    </source>
</evidence>
<dbReference type="PATRIC" id="fig|796944.3.peg.1790"/>
<dbReference type="Pfam" id="PF00005">
    <property type="entry name" value="ABC_tran"/>
    <property type="match status" value="1"/>
</dbReference>
<dbReference type="SUPFAM" id="SSF52540">
    <property type="entry name" value="P-loop containing nucleoside triphosphate hydrolases"/>
    <property type="match status" value="1"/>
</dbReference>
<comment type="similarity">
    <text evidence="1">Belongs to the ABC transporter superfamily.</text>
</comment>